<dbReference type="Proteomes" id="UP000516260">
    <property type="component" value="Chromosome 8"/>
</dbReference>
<accession>A0A4Z2B133</accession>
<comment type="caution">
    <text evidence="1">The sequence shown here is derived from an EMBL/GenBank/DDBJ whole genome shotgun (WGS) entry which is preliminary data.</text>
</comment>
<protein>
    <submittedName>
        <fullName evidence="1">Uncharacterized protein</fullName>
    </submittedName>
</protein>
<dbReference type="PANTHER" id="PTHR20910">
    <property type="entry name" value="AGAP001623-PA"/>
    <property type="match status" value="1"/>
</dbReference>
<gene>
    <name evidence="1" type="ORF">fugu_008333</name>
</gene>
<proteinExistence type="predicted"/>
<reference evidence="1 2" key="1">
    <citation type="submission" date="2019-04" db="EMBL/GenBank/DDBJ databases">
        <title>The sequence and de novo assembly of Takifugu bimaculatus genome using PacBio and Hi-C technologies.</title>
        <authorList>
            <person name="Xu P."/>
            <person name="Liu B."/>
            <person name="Zhou Z."/>
        </authorList>
    </citation>
    <scope>NUCLEOTIDE SEQUENCE [LARGE SCALE GENOMIC DNA]</scope>
    <source>
        <strain evidence="1">TB-2018</strain>
        <tissue evidence="1">Muscle</tissue>
    </source>
</reference>
<dbReference type="Gene3D" id="2.60.40.200">
    <property type="entry name" value="Superoxide dismutase, copper/zinc binding domain"/>
    <property type="match status" value="1"/>
</dbReference>
<sequence length="232" mass="24914">MKGGCIRGYRSTVSSLSLQLTEASLFINSMRSNDGRCGGVGGTFNPFNMTPGSSTCSLESPLSCVVGEISARHGACSLTDRRVHTVSNLDLSGDFTVVHRSVVLKNGDSIVGCADILPDSPSAEQTFPNVAEFSRYDFRKRVASVLQMEMGRITILGDSPSPAAGGRCQTVGYMISGHVSTEFLKSVKTNEKMGKFKESHSCTRSAGVPFKPGTRLLCWMFASVCLLPFILH</sequence>
<name>A0A4Z2B133_9TELE</name>
<dbReference type="AlphaFoldDB" id="A0A4Z2B133"/>
<dbReference type="EMBL" id="SWLE01000021">
    <property type="protein sequence ID" value="TNM86062.1"/>
    <property type="molecule type" value="Genomic_DNA"/>
</dbReference>
<evidence type="ECO:0000313" key="2">
    <source>
        <dbReference type="Proteomes" id="UP000516260"/>
    </source>
</evidence>
<dbReference type="PANTHER" id="PTHR20910:SF1">
    <property type="entry name" value="SUPEROXIDE DISMUTASE COPPER_ZINC BINDING DOMAIN-CONTAINING PROTEIN"/>
    <property type="match status" value="1"/>
</dbReference>
<dbReference type="SUPFAM" id="SSF49329">
    <property type="entry name" value="Cu,Zn superoxide dismutase-like"/>
    <property type="match status" value="1"/>
</dbReference>
<evidence type="ECO:0000313" key="1">
    <source>
        <dbReference type="EMBL" id="TNM86062.1"/>
    </source>
</evidence>
<keyword evidence="2" id="KW-1185">Reference proteome</keyword>
<dbReference type="InterPro" id="IPR036423">
    <property type="entry name" value="SOD-like_Cu/Zn_dom_sf"/>
</dbReference>
<organism evidence="1 2">
    <name type="scientific">Takifugu bimaculatus</name>
    <dbReference type="NCBI Taxonomy" id="433685"/>
    <lineage>
        <taxon>Eukaryota</taxon>
        <taxon>Metazoa</taxon>
        <taxon>Chordata</taxon>
        <taxon>Craniata</taxon>
        <taxon>Vertebrata</taxon>
        <taxon>Euteleostomi</taxon>
        <taxon>Actinopterygii</taxon>
        <taxon>Neopterygii</taxon>
        <taxon>Teleostei</taxon>
        <taxon>Neoteleostei</taxon>
        <taxon>Acanthomorphata</taxon>
        <taxon>Eupercaria</taxon>
        <taxon>Tetraodontiformes</taxon>
        <taxon>Tetradontoidea</taxon>
        <taxon>Tetraodontidae</taxon>
        <taxon>Takifugu</taxon>
    </lineage>
</organism>
<dbReference type="GO" id="GO:0006801">
    <property type="term" value="P:superoxide metabolic process"/>
    <property type="evidence" value="ECO:0007669"/>
    <property type="project" value="InterPro"/>
</dbReference>
<dbReference type="GO" id="GO:0046872">
    <property type="term" value="F:metal ion binding"/>
    <property type="evidence" value="ECO:0007669"/>
    <property type="project" value="InterPro"/>
</dbReference>
<dbReference type="InterPro" id="IPR053257">
    <property type="entry name" value="Cu-only_SOD"/>
</dbReference>